<proteinExistence type="predicted"/>
<dbReference type="InterPro" id="IPR022237">
    <property type="entry name" value="PsiD-like"/>
</dbReference>
<organism evidence="2">
    <name type="scientific">Fusarium acuminatum CS5907</name>
    <dbReference type="NCBI Taxonomy" id="1318461"/>
    <lineage>
        <taxon>Eukaryota</taxon>
        <taxon>Fungi</taxon>
        <taxon>Dikarya</taxon>
        <taxon>Ascomycota</taxon>
        <taxon>Pezizomycotina</taxon>
        <taxon>Sordariomycetes</taxon>
        <taxon>Hypocreomycetidae</taxon>
        <taxon>Hypocreales</taxon>
        <taxon>Nectriaceae</taxon>
        <taxon>Fusarium</taxon>
        <taxon>Fusarium tricinctum species complex</taxon>
    </lineage>
</organism>
<feature type="domain" description="L-tryptophan decarboxylase PsiD-like" evidence="1">
    <location>
        <begin position="49"/>
        <end position="157"/>
    </location>
</feature>
<sequence>MSSSNSHFVKKLESQTIGLWFPRNKETILEWVDQKVKQAAEEPLPMNTHVQTFSDFVKGDRILSNLAELMFTEVPPNYHDGTDPIGDPQICDFDIFITVLNRIIVMSPEFLEVDDPDAMGLTGFPINAVLDWPMGTRSGWTFWYLPMVNRHFEPILKVLLLDYAGMLSAVNN</sequence>
<name>A0A090MA05_9HYPO</name>
<dbReference type="AlphaFoldDB" id="A0A090MA05"/>
<evidence type="ECO:0000259" key="1">
    <source>
        <dbReference type="Pfam" id="PF12588"/>
    </source>
</evidence>
<accession>A0A090MA05</accession>
<dbReference type="EMBL" id="CBMG010003564">
    <property type="protein sequence ID" value="CEG03963.1"/>
    <property type="molecule type" value="Genomic_DNA"/>
</dbReference>
<reference evidence="2" key="1">
    <citation type="submission" date="2013-05" db="EMBL/GenBank/DDBJ databases">
        <title>Draft genome sequences of six wheat associated Fusarium spp. isolates.</title>
        <authorList>
            <person name="Moolhuijzen P.M."/>
            <person name="Manners J.M."/>
            <person name="Wilcox S."/>
            <person name="Bellgard M.I."/>
            <person name="Gardiner D.M."/>
        </authorList>
    </citation>
    <scope>NUCLEOTIDE SEQUENCE</scope>
    <source>
        <strain evidence="2">CS5907</strain>
    </source>
</reference>
<dbReference type="Pfam" id="PF12588">
    <property type="entry name" value="PSDC"/>
    <property type="match status" value="1"/>
</dbReference>
<protein>
    <submittedName>
        <fullName evidence="2">WGS project CBMG000000000 data, contig CS5907-c003592</fullName>
    </submittedName>
</protein>
<gene>
    <name evidence="2" type="ORF">BN851_0146670</name>
</gene>
<evidence type="ECO:0000313" key="2">
    <source>
        <dbReference type="EMBL" id="CEG03963.1"/>
    </source>
</evidence>
<comment type="caution">
    <text evidence="2">The sequence shown here is derived from an EMBL/GenBank/DDBJ whole genome shotgun (WGS) entry which is preliminary data.</text>
</comment>